<feature type="region of interest" description="Disordered" evidence="8">
    <location>
        <begin position="783"/>
        <end position="802"/>
    </location>
</feature>
<dbReference type="Proteomes" id="UP001291926">
    <property type="component" value="Unassembled WGS sequence"/>
</dbReference>
<evidence type="ECO:0000256" key="8">
    <source>
        <dbReference type="SAM" id="MobiDB-lite"/>
    </source>
</evidence>
<gene>
    <name evidence="10" type="ORF">RD792_012337</name>
</gene>
<evidence type="ECO:0000256" key="3">
    <source>
        <dbReference type="ARBA" id="ARBA00022741"/>
    </source>
</evidence>
<dbReference type="PRINTS" id="PR00380">
    <property type="entry name" value="KINESINHEAVY"/>
</dbReference>
<name>A0ABR0CWK2_9LAMI</name>
<sequence length="1062" mass="119618">MCGSKSRDVPELVRVCSLFILLAPKGAYYHGTYNTKLLHPPSKILQHLAAPPRIRTPHPGGVSPAVHLLYQLSCAPGGIFVVFWNGEGFVYLAFGKVVWESSGGYLQLSKKYLKIGRGNRNSPIPLSSPPTPQPPPNPPLGLLSFEVADHSSAQKHIVMLVGSLQVHWFRGLEMGSISGESMVWDAQDSNAHEEKIFVAIRLRPLNERELGKNDVSDWECINNTTVIFKNTFQERSMFPSAYSFDRVFGPDCPTRKLYEDAAKRFALSVLSGMNSTIFAYGQTSSGKTYTMSGITEYAVADIYDYIDKHPEREFILKFSAMEIYNEVVKDLLTTDGTPLRLLDDPERGTVIDKLTEVTVRDSSHLKELLSICESQRQIGETTLNETSSRSHQILRLIVESEARAYFGAENSSTLTASVNFVDLAGSERLSQTMSAGTRLKEGCHINRSLLTLGTVIRKLSKGRNAHVPYRDSKLTRILQNSLGGNAKTAIICTMSPAHSHLEQSRKTLLFASCAKRVSNNAQVNIVVSEKALVKQLQRELARLENELKNLSSFAASCDSTSALKEKELLIEKMDKEIRELRHQRDLAQSRVLQPGPKSWVDMNIHEKGSWTDECSASEASEIIDPLWSDVASSVSHFSDRYRSGVNSIITEEEDTFLENNEEQFLSDDTSPSLYIDKYFGPDPCQGWEKIGQESDKNLDDDIVKEVQCIEIDFTKNNLVSGSIFPKKSDQDQPSGKSPTTSDEVFDPSVDLSRSSNSEEVPMTITKSTSDEVAKEKEDALRTLSSVEKESENLCRKDSQDSTMSEIVNENEQNVKTLDEDCKANQQEKCVKELNEVIKFDSVKDIEDNSVLEDANKKNDVEDAKTPDNQEKVADDDLNKSKDVEQPTSEWDTEFEKKKREIIELWNGCNIPLVHRTYFFLLFKGDPSDALYLDVELRRLSFINNALHGAIVLKDDQSFTQASSAKALNREREMLSRRMLKKYSKREREILYQKWNIDIKSKQRRLQLCRMLWTDATNMEHIKESASIVAKLVGFREAGSVPKEMIGLSFAPKPWRHSLPSMM</sequence>
<evidence type="ECO:0000313" key="10">
    <source>
        <dbReference type="EMBL" id="KAK4481443.1"/>
    </source>
</evidence>
<evidence type="ECO:0000256" key="5">
    <source>
        <dbReference type="ARBA" id="ARBA00023175"/>
    </source>
</evidence>
<dbReference type="PROSITE" id="PS50067">
    <property type="entry name" value="KINESIN_MOTOR_2"/>
    <property type="match status" value="1"/>
</dbReference>
<feature type="region of interest" description="Disordered" evidence="8">
    <location>
        <begin position="722"/>
        <end position="773"/>
    </location>
</feature>
<feature type="compositionally biased region" description="Basic and acidic residues" evidence="8">
    <location>
        <begin position="783"/>
        <end position="799"/>
    </location>
</feature>
<dbReference type="PANTHER" id="PTHR47968:SF54">
    <property type="entry name" value="KINESIN-LIKE PROTEIN NACK2"/>
    <property type="match status" value="1"/>
</dbReference>
<keyword evidence="11" id="KW-1185">Reference proteome</keyword>
<dbReference type="InterPro" id="IPR019821">
    <property type="entry name" value="Kinesin_motor_CS"/>
</dbReference>
<dbReference type="Pfam" id="PF11995">
    <property type="entry name" value="DUF3490"/>
    <property type="match status" value="1"/>
</dbReference>
<feature type="domain" description="Kinesin motor" evidence="9">
    <location>
        <begin position="195"/>
        <end position="517"/>
    </location>
</feature>
<feature type="coiled-coil region" evidence="7">
    <location>
        <begin position="526"/>
        <end position="590"/>
    </location>
</feature>
<accession>A0ABR0CWK2</accession>
<keyword evidence="5 6" id="KW-0505">Motor protein</keyword>
<evidence type="ECO:0000256" key="7">
    <source>
        <dbReference type="SAM" id="Coils"/>
    </source>
</evidence>
<feature type="compositionally biased region" description="Polar residues" evidence="8">
    <location>
        <begin position="731"/>
        <end position="742"/>
    </location>
</feature>
<evidence type="ECO:0000256" key="4">
    <source>
        <dbReference type="ARBA" id="ARBA00022840"/>
    </source>
</evidence>
<feature type="compositionally biased region" description="Basic and acidic residues" evidence="8">
    <location>
        <begin position="853"/>
        <end position="884"/>
    </location>
</feature>
<evidence type="ECO:0000259" key="9">
    <source>
        <dbReference type="PROSITE" id="PS50067"/>
    </source>
</evidence>
<comment type="caution">
    <text evidence="10">The sequence shown here is derived from an EMBL/GenBank/DDBJ whole genome shotgun (WGS) entry which is preliminary data.</text>
</comment>
<dbReference type="CDD" id="cd01374">
    <property type="entry name" value="KISc_CENP_E"/>
    <property type="match status" value="1"/>
</dbReference>
<dbReference type="PROSITE" id="PS00411">
    <property type="entry name" value="KINESIN_MOTOR_1"/>
    <property type="match status" value="1"/>
</dbReference>
<feature type="region of interest" description="Disordered" evidence="8">
    <location>
        <begin position="121"/>
        <end position="140"/>
    </location>
</feature>
<reference evidence="10 11" key="1">
    <citation type="journal article" date="2023" name="bioRxiv">
        <title>Genome report: Whole genome sequence and annotation of Penstemon davidsonii.</title>
        <authorList>
            <person name="Ostevik K.L."/>
            <person name="Alabady M."/>
            <person name="Zhang M."/>
            <person name="Rausher M.D."/>
        </authorList>
    </citation>
    <scope>NUCLEOTIDE SEQUENCE [LARGE SCALE GENOMIC DNA]</scope>
    <source>
        <strain evidence="10">DNT005</strain>
        <tissue evidence="10">Whole leaf</tissue>
    </source>
</reference>
<feature type="compositionally biased region" description="Pro residues" evidence="8">
    <location>
        <begin position="126"/>
        <end position="139"/>
    </location>
</feature>
<dbReference type="EMBL" id="JAYDYQ010002685">
    <property type="protein sequence ID" value="KAK4481443.1"/>
    <property type="molecule type" value="Genomic_DNA"/>
</dbReference>
<keyword evidence="4 6" id="KW-0067">ATP-binding</keyword>
<dbReference type="Gene3D" id="3.40.850.10">
    <property type="entry name" value="Kinesin motor domain"/>
    <property type="match status" value="1"/>
</dbReference>
<keyword evidence="2" id="KW-0493">Microtubule</keyword>
<feature type="region of interest" description="Disordered" evidence="8">
    <location>
        <begin position="853"/>
        <end position="891"/>
    </location>
</feature>
<dbReference type="SUPFAM" id="SSF52540">
    <property type="entry name" value="P-loop containing nucleoside triphosphate hydrolases"/>
    <property type="match status" value="1"/>
</dbReference>
<keyword evidence="3 6" id="KW-0547">Nucleotide-binding</keyword>
<dbReference type="InterPro" id="IPR036961">
    <property type="entry name" value="Kinesin_motor_dom_sf"/>
</dbReference>
<evidence type="ECO:0000256" key="1">
    <source>
        <dbReference type="ARBA" id="ARBA00007310"/>
    </source>
</evidence>
<comment type="similarity">
    <text evidence="1">Belongs to the TRAFAC class myosin-kinesin ATPase superfamily. Kinesin family. KIN-7 subfamily.</text>
</comment>
<dbReference type="PANTHER" id="PTHR47968">
    <property type="entry name" value="CENTROMERE PROTEIN E"/>
    <property type="match status" value="1"/>
</dbReference>
<dbReference type="Pfam" id="PF00225">
    <property type="entry name" value="Kinesin"/>
    <property type="match status" value="1"/>
</dbReference>
<evidence type="ECO:0000256" key="6">
    <source>
        <dbReference type="PROSITE-ProRule" id="PRU00283"/>
    </source>
</evidence>
<evidence type="ECO:0000313" key="11">
    <source>
        <dbReference type="Proteomes" id="UP001291926"/>
    </source>
</evidence>
<dbReference type="InterPro" id="IPR027417">
    <property type="entry name" value="P-loop_NTPase"/>
</dbReference>
<feature type="binding site" evidence="6">
    <location>
        <begin position="281"/>
        <end position="288"/>
    </location>
    <ligand>
        <name>ATP</name>
        <dbReference type="ChEBI" id="CHEBI:30616"/>
    </ligand>
</feature>
<keyword evidence="7" id="KW-0175">Coiled coil</keyword>
<evidence type="ECO:0000256" key="2">
    <source>
        <dbReference type="ARBA" id="ARBA00022701"/>
    </source>
</evidence>
<dbReference type="SMART" id="SM00129">
    <property type="entry name" value="KISc"/>
    <property type="match status" value="1"/>
</dbReference>
<protein>
    <recommendedName>
        <fullName evidence="9">Kinesin motor domain-containing protein</fullName>
    </recommendedName>
</protein>
<proteinExistence type="inferred from homology"/>
<dbReference type="InterPro" id="IPR021881">
    <property type="entry name" value="NACK_C"/>
</dbReference>
<dbReference type="InterPro" id="IPR001752">
    <property type="entry name" value="Kinesin_motor_dom"/>
</dbReference>
<dbReference type="InterPro" id="IPR027640">
    <property type="entry name" value="Kinesin-like_fam"/>
</dbReference>
<organism evidence="10 11">
    <name type="scientific">Penstemon davidsonii</name>
    <dbReference type="NCBI Taxonomy" id="160366"/>
    <lineage>
        <taxon>Eukaryota</taxon>
        <taxon>Viridiplantae</taxon>
        <taxon>Streptophyta</taxon>
        <taxon>Embryophyta</taxon>
        <taxon>Tracheophyta</taxon>
        <taxon>Spermatophyta</taxon>
        <taxon>Magnoliopsida</taxon>
        <taxon>eudicotyledons</taxon>
        <taxon>Gunneridae</taxon>
        <taxon>Pentapetalae</taxon>
        <taxon>asterids</taxon>
        <taxon>lamiids</taxon>
        <taxon>Lamiales</taxon>
        <taxon>Plantaginaceae</taxon>
        <taxon>Cheloneae</taxon>
        <taxon>Penstemon</taxon>
    </lineage>
</organism>